<protein>
    <submittedName>
        <fullName evidence="2">Uncharacterized protein</fullName>
    </submittedName>
</protein>
<organism evidence="1 2">
    <name type="scientific">Ditylenchus dipsaci</name>
    <dbReference type="NCBI Taxonomy" id="166011"/>
    <lineage>
        <taxon>Eukaryota</taxon>
        <taxon>Metazoa</taxon>
        <taxon>Ecdysozoa</taxon>
        <taxon>Nematoda</taxon>
        <taxon>Chromadorea</taxon>
        <taxon>Rhabditida</taxon>
        <taxon>Tylenchina</taxon>
        <taxon>Tylenchomorpha</taxon>
        <taxon>Sphaerularioidea</taxon>
        <taxon>Anguinidae</taxon>
        <taxon>Anguininae</taxon>
        <taxon>Ditylenchus</taxon>
    </lineage>
</organism>
<keyword evidence="1" id="KW-1185">Reference proteome</keyword>
<dbReference type="SUPFAM" id="SSF140931">
    <property type="entry name" value="Fic-like"/>
    <property type="match status" value="1"/>
</dbReference>
<accession>A0A915EDC3</accession>
<dbReference type="InterPro" id="IPR036597">
    <property type="entry name" value="Fido-like_dom_sf"/>
</dbReference>
<dbReference type="PANTHER" id="PTHR13504">
    <property type="entry name" value="FIDO DOMAIN-CONTAINING PROTEIN DDB_G0283145"/>
    <property type="match status" value="1"/>
</dbReference>
<dbReference type="AlphaFoldDB" id="A0A915EDC3"/>
<dbReference type="InterPro" id="IPR040198">
    <property type="entry name" value="Fido_containing"/>
</dbReference>
<dbReference type="Gene3D" id="1.10.3290.10">
    <property type="entry name" value="Fido-like domain"/>
    <property type="match status" value="1"/>
</dbReference>
<dbReference type="WBParaSite" id="jg5148">
    <property type="protein sequence ID" value="jg5148"/>
    <property type="gene ID" value="jg5148"/>
</dbReference>
<dbReference type="Proteomes" id="UP000887574">
    <property type="component" value="Unplaced"/>
</dbReference>
<reference evidence="2" key="1">
    <citation type="submission" date="2022-11" db="UniProtKB">
        <authorList>
            <consortium name="WormBaseParasite"/>
        </authorList>
    </citation>
    <scope>IDENTIFICATION</scope>
</reference>
<name>A0A915EDC3_9BILA</name>
<evidence type="ECO:0000313" key="2">
    <source>
        <dbReference type="WBParaSite" id="jg5148"/>
    </source>
</evidence>
<dbReference type="PANTHER" id="PTHR13504:SF34">
    <property type="entry name" value="PROTEIN ADENYLYLTRANSFERASE FICD"/>
    <property type="match status" value="1"/>
</dbReference>
<evidence type="ECO:0000313" key="1">
    <source>
        <dbReference type="Proteomes" id="UP000887574"/>
    </source>
</evidence>
<sequence>MWSVRRNVAQRYVLADTFFYCTLARCPGHPLATQGRARTKLVVDQLYLAQLQEVCLKQTRFQKILVGSPVLHNSLLHNYYTMVHSTVLLKAVQQILEKGGPISGRTALECQEVLGIYAGFNLMCELLKEGRSKKISLKDILDLHSHVLSGTDPKPSRLYSIPVLRNIFKPQKIAGVLRKQQVYIGRNNFIPANHKLVPAKMDDFITWFNNCILRMQPLLSR</sequence>
<proteinExistence type="predicted"/>